<dbReference type="PANTHER" id="PTHR18964:SF146">
    <property type="entry name" value="POLYPHOSPHATE GLUCOKINASE"/>
    <property type="match status" value="1"/>
</dbReference>
<dbReference type="PANTHER" id="PTHR18964">
    <property type="entry name" value="ROK (REPRESSOR, ORF, KINASE) FAMILY"/>
    <property type="match status" value="1"/>
</dbReference>
<evidence type="ECO:0000256" key="1">
    <source>
        <dbReference type="ARBA" id="ARBA00006479"/>
    </source>
</evidence>
<protein>
    <submittedName>
        <fullName evidence="2">ROK family protein</fullName>
    </submittedName>
</protein>
<gene>
    <name evidence="2" type="ORF">F8O05_05295</name>
</gene>
<dbReference type="AlphaFoldDB" id="A0A7J5BDD4"/>
<comment type="caution">
    <text evidence="2">The sequence shown here is derived from an EMBL/GenBank/DDBJ whole genome shotgun (WGS) entry which is preliminary data.</text>
</comment>
<evidence type="ECO:0000313" key="2">
    <source>
        <dbReference type="EMBL" id="KAB1644191.1"/>
    </source>
</evidence>
<dbReference type="NCBIfam" id="NF045942">
    <property type="entry name" value="PolPhglucPhase"/>
    <property type="match status" value="1"/>
</dbReference>
<proteinExistence type="inferred from homology"/>
<comment type="similarity">
    <text evidence="1">Belongs to the ROK (NagC/XylR) family.</text>
</comment>
<dbReference type="EMBL" id="WBKB01000002">
    <property type="protein sequence ID" value="KAB1644191.1"/>
    <property type="molecule type" value="Genomic_DNA"/>
</dbReference>
<dbReference type="CDD" id="cd24058">
    <property type="entry name" value="ASKHA_NBD_ROK_PPGK"/>
    <property type="match status" value="1"/>
</dbReference>
<dbReference type="Gene3D" id="3.30.420.40">
    <property type="match status" value="2"/>
</dbReference>
<dbReference type="Pfam" id="PF00480">
    <property type="entry name" value="ROK"/>
    <property type="match status" value="1"/>
</dbReference>
<dbReference type="SUPFAM" id="SSF53067">
    <property type="entry name" value="Actin-like ATPase domain"/>
    <property type="match status" value="1"/>
</dbReference>
<name>A0A7J5BDD4_9MICO</name>
<dbReference type="InterPro" id="IPR043129">
    <property type="entry name" value="ATPase_NBD"/>
</dbReference>
<dbReference type="RefSeq" id="WP_158051694.1">
    <property type="nucleotide sequence ID" value="NZ_WBKB01000002.1"/>
</dbReference>
<dbReference type="OrthoDB" id="849313at2"/>
<sequence length="260" mass="27734">MAKKQDRYAVGIDIGGTGIKGGLVDLKKGRLVGERKKRKTPPGAPIDAVIAAVVKVYEEILAQDEAAGLDPAVGLCMPSVMRHGVSYTAANIDEAWIGFNARDAFTKAIGKPVSLVNDADAAGYGEVRYGEAADDLGSVLVLTLGTGIGSALIHGGRLFPNTELGHLELNGKPDYERYASAKARERENLSFEAWGERLTPYFRHLEAVIQPDEFIVSGGISKQADEFLYLIDIKTPVKVAKLKNNAGIIGAALLGAEGWD</sequence>
<dbReference type="InterPro" id="IPR000600">
    <property type="entry name" value="ROK"/>
</dbReference>
<keyword evidence="3" id="KW-1185">Reference proteome</keyword>
<evidence type="ECO:0000313" key="3">
    <source>
        <dbReference type="Proteomes" id="UP000433493"/>
    </source>
</evidence>
<dbReference type="Proteomes" id="UP000433493">
    <property type="component" value="Unassembled WGS sequence"/>
</dbReference>
<reference evidence="2 3" key="1">
    <citation type="submission" date="2019-09" db="EMBL/GenBank/DDBJ databases">
        <title>Phylogeny of genus Pseudoclavibacter and closely related genus.</title>
        <authorList>
            <person name="Li Y."/>
        </authorList>
    </citation>
    <scope>NUCLEOTIDE SEQUENCE [LARGE SCALE GENOMIC DNA]</scope>
    <source>
        <strain evidence="2 3">KCTC 13959</strain>
    </source>
</reference>
<accession>A0A7J5BDD4</accession>
<organism evidence="2 3">
    <name type="scientific">Gulosibacter chungangensis</name>
    <dbReference type="NCBI Taxonomy" id="979746"/>
    <lineage>
        <taxon>Bacteria</taxon>
        <taxon>Bacillati</taxon>
        <taxon>Actinomycetota</taxon>
        <taxon>Actinomycetes</taxon>
        <taxon>Micrococcales</taxon>
        <taxon>Microbacteriaceae</taxon>
        <taxon>Gulosibacter</taxon>
    </lineage>
</organism>